<dbReference type="SUPFAM" id="SSF51230">
    <property type="entry name" value="Single hybrid motif"/>
    <property type="match status" value="1"/>
</dbReference>
<dbReference type="Proteomes" id="UP001168694">
    <property type="component" value="Unassembled WGS sequence"/>
</dbReference>
<evidence type="ECO:0000313" key="1">
    <source>
        <dbReference type="EMBL" id="MDN4075038.1"/>
    </source>
</evidence>
<proteinExistence type="predicted"/>
<dbReference type="Gene3D" id="2.40.50.100">
    <property type="match status" value="1"/>
</dbReference>
<accession>A0ABT8EAV4</accession>
<gene>
    <name evidence="1" type="ORF">QYF49_18875</name>
</gene>
<sequence>MVEVIEQVYSPFFGKIEKILIKPEQLVYEWEKLFIIQTTDGTIEEVSVGISGYVTSLDAKPGQTVTPQTILAEIEDDFLITGCD</sequence>
<dbReference type="InterPro" id="IPR011053">
    <property type="entry name" value="Single_hybrid_motif"/>
</dbReference>
<comment type="caution">
    <text evidence="1">The sequence shown here is derived from an EMBL/GenBank/DDBJ whole genome shotgun (WGS) entry which is preliminary data.</text>
</comment>
<name>A0ABT8EAV4_9BACL</name>
<dbReference type="EMBL" id="JAUHLN010000004">
    <property type="protein sequence ID" value="MDN4075038.1"/>
    <property type="molecule type" value="Genomic_DNA"/>
</dbReference>
<organism evidence="1 2">
    <name type="scientific">Fictibacillus terranigra</name>
    <dbReference type="NCBI Taxonomy" id="3058424"/>
    <lineage>
        <taxon>Bacteria</taxon>
        <taxon>Bacillati</taxon>
        <taxon>Bacillota</taxon>
        <taxon>Bacilli</taxon>
        <taxon>Bacillales</taxon>
        <taxon>Fictibacillaceae</taxon>
        <taxon>Fictibacillus</taxon>
    </lineage>
</organism>
<evidence type="ECO:0000313" key="2">
    <source>
        <dbReference type="Proteomes" id="UP001168694"/>
    </source>
</evidence>
<evidence type="ECO:0008006" key="3">
    <source>
        <dbReference type="Google" id="ProtNLM"/>
    </source>
</evidence>
<protein>
    <recommendedName>
        <fullName evidence="3">Biotin-dependent enzyme</fullName>
    </recommendedName>
</protein>
<reference evidence="1" key="1">
    <citation type="submission" date="2023-06" db="EMBL/GenBank/DDBJ databases">
        <title>Draft Genome Sequences of Representative Paenibacillus Polymyxa, Bacillus cereus, Fictibacillus sp., and Brevibacillus agri Strains Isolated from Amazonian Dark Earth.</title>
        <authorList>
            <person name="Pellegrinetti T.A."/>
            <person name="Cunha I.C.M."/>
            <person name="Chaves M.G."/>
            <person name="Freitas A.S."/>
            <person name="Silva A.V.R."/>
            <person name="Tsai S.M."/>
            <person name="Mendes L.W."/>
        </authorList>
    </citation>
    <scope>NUCLEOTIDE SEQUENCE</scope>
    <source>
        <strain evidence="1">CENA-BCM004</strain>
    </source>
</reference>
<dbReference type="RefSeq" id="WP_290401156.1">
    <property type="nucleotide sequence ID" value="NZ_JAUHLN010000004.1"/>
</dbReference>
<keyword evidence="2" id="KW-1185">Reference proteome</keyword>